<evidence type="ECO:0000256" key="1">
    <source>
        <dbReference type="ARBA" id="ARBA00004141"/>
    </source>
</evidence>
<dbReference type="OMA" id="QVKVERW"/>
<dbReference type="RefSeq" id="XP_002484578.1">
    <property type="nucleotide sequence ID" value="XM_002484533.1"/>
</dbReference>
<dbReference type="VEuPathDB" id="FungiDB:TSTA_041040"/>
<feature type="transmembrane region" description="Helical" evidence="7">
    <location>
        <begin position="271"/>
        <end position="298"/>
    </location>
</feature>
<evidence type="ECO:0000313" key="10">
    <source>
        <dbReference type="Proteomes" id="UP000001745"/>
    </source>
</evidence>
<evidence type="ECO:0000313" key="9">
    <source>
        <dbReference type="EMBL" id="EED14625.1"/>
    </source>
</evidence>
<feature type="transmembrane region" description="Helical" evidence="7">
    <location>
        <begin position="318"/>
        <end position="339"/>
    </location>
</feature>
<dbReference type="GO" id="GO:1902600">
    <property type="term" value="P:proton transmembrane transport"/>
    <property type="evidence" value="ECO:0007669"/>
    <property type="project" value="InterPro"/>
</dbReference>
<evidence type="ECO:0000256" key="3">
    <source>
        <dbReference type="ARBA" id="ARBA00022692"/>
    </source>
</evidence>
<dbReference type="PANTHER" id="PTHR32468:SF0">
    <property type="entry name" value="K(+)_H(+) ANTIPORTER 1"/>
    <property type="match status" value="1"/>
</dbReference>
<dbReference type="Proteomes" id="UP000001745">
    <property type="component" value="Unassembled WGS sequence"/>
</dbReference>
<name>B8MIE1_TALSN</name>
<dbReference type="GO" id="GO:0016020">
    <property type="term" value="C:membrane"/>
    <property type="evidence" value="ECO:0007669"/>
    <property type="project" value="UniProtKB-SubCell"/>
</dbReference>
<sequence length="868" mass="93803">MPSNSTTTKVAQAGILSGKNPAVYDASNPILVFIIQAGIIIIFCWLLHWPLSKIRQPRVIAEVIGGILLGPSVLGHIPNFSNTIFPSQSIPTLNAVANLGLIFFLFLVGLETDVRFLVSNWRIAASVSLLGMILPFGLGCAISYGLYNDFGNDTGTVPVEFGTFLLFVGVAMAITAFPVLCRILTELKLLNTNVGVIVLSAGVGNDVTGWILLALCIALVNAGSGITALWVLLVGVGYILFLFLVVRPVFVWYLRRTGNLEKGPSQSAVTVTLLLVLASAFFTQAIGIHAIFGGFVVGLICPHEKGFAISLTEKIEDLVAAVFLPLYFALSGLQTNLGLLDSGKVWGYVIGIIAIAFFAKVIGGTVASKVTGLLWRESLTVGVLMSCKGLVELIVLNIGRQAKILSERTFTMFVVMALVTTFMTTPLTLALYPKWYQDKVTRWRRGEINWDGTVRDQTTTISSSDAIEKPTAKPIERITVYLRLDSVANVCTFIGLLGTDGKPAEVTPREHYSKRAPANGIAESSIENHHLGESEKKPLLHAHGIRLMELSDRLSSTMKVSEIEEYSAWDPVVNVFRSFGQINNIPSEGRVSVIPETSFADAVLDMARDTNSNFLLLPWSASGRIIDRQSVWSSESASDNTNAPYPSFVADVLRGASNTSVGILVDRALDMPSQERHTLRRAASTVSLPNIRTNLASLTAGNRNQHILFLYIGGPDDRFALRLVLQLARNQLVTTTIIHIDVPNHLRPSDSQTEPSEAEIDKIFFASMRDSLSSELSSRVVFSTVSGAATDSNAVKLAVDAADNEANQARGETNQIIVVGRRSVGGVSSTTDTSDRPDTRSVLGVVGDALVRKESRASVLVVQATGSY</sequence>
<keyword evidence="2" id="KW-0813">Transport</keyword>
<keyword evidence="10" id="KW-1185">Reference proteome</keyword>
<feature type="transmembrane region" description="Helical" evidence="7">
    <location>
        <begin position="89"/>
        <end position="110"/>
    </location>
</feature>
<feature type="transmembrane region" description="Helical" evidence="7">
    <location>
        <begin position="410"/>
        <end position="432"/>
    </location>
</feature>
<dbReference type="eggNOG" id="KOG1650">
    <property type="taxonomic scope" value="Eukaryota"/>
</dbReference>
<dbReference type="AlphaFoldDB" id="B8MIE1"/>
<feature type="transmembrane region" description="Helical" evidence="7">
    <location>
        <begin position="196"/>
        <end position="220"/>
    </location>
</feature>
<evidence type="ECO:0000256" key="4">
    <source>
        <dbReference type="ARBA" id="ARBA00022989"/>
    </source>
</evidence>
<comment type="subcellular location">
    <subcellularLocation>
        <location evidence="1">Membrane</location>
        <topology evidence="1">Multi-pass membrane protein</topology>
    </subcellularLocation>
</comment>
<evidence type="ECO:0000259" key="8">
    <source>
        <dbReference type="Pfam" id="PF00999"/>
    </source>
</evidence>
<protein>
    <submittedName>
        <fullName evidence="9">K homeostasis protein Kha1, putative</fullName>
    </submittedName>
</protein>
<dbReference type="STRING" id="441959.B8MIE1"/>
<feature type="transmembrane region" description="Helical" evidence="7">
    <location>
        <begin position="346"/>
        <end position="367"/>
    </location>
</feature>
<reference evidence="10" key="1">
    <citation type="journal article" date="2015" name="Genome Announc.">
        <title>Genome sequence of the AIDS-associated pathogen Penicillium marneffei (ATCC18224) and its near taxonomic relative Talaromyces stipitatus (ATCC10500).</title>
        <authorList>
            <person name="Nierman W.C."/>
            <person name="Fedorova-Abrams N.D."/>
            <person name="Andrianopoulos A."/>
        </authorList>
    </citation>
    <scope>NUCLEOTIDE SEQUENCE [LARGE SCALE GENOMIC DNA]</scope>
    <source>
        <strain evidence="10">ATCC 10500 / CBS 375.48 / QM 6759 / NRRL 1006</strain>
    </source>
</reference>
<dbReference type="InterPro" id="IPR006153">
    <property type="entry name" value="Cation/H_exchanger_TM"/>
</dbReference>
<dbReference type="Gene3D" id="1.20.1530.20">
    <property type="match status" value="1"/>
</dbReference>
<dbReference type="GO" id="GO:0015297">
    <property type="term" value="F:antiporter activity"/>
    <property type="evidence" value="ECO:0007669"/>
    <property type="project" value="InterPro"/>
</dbReference>
<evidence type="ECO:0000256" key="2">
    <source>
        <dbReference type="ARBA" id="ARBA00022448"/>
    </source>
</evidence>
<dbReference type="EMBL" id="EQ962657">
    <property type="protein sequence ID" value="EED14625.1"/>
    <property type="molecule type" value="Genomic_DNA"/>
</dbReference>
<feature type="transmembrane region" description="Helical" evidence="7">
    <location>
        <begin position="30"/>
        <end position="47"/>
    </location>
</feature>
<feature type="transmembrane region" description="Helical" evidence="7">
    <location>
        <begin position="164"/>
        <end position="184"/>
    </location>
</feature>
<dbReference type="InterPro" id="IPR050794">
    <property type="entry name" value="CPA2_transporter"/>
</dbReference>
<evidence type="ECO:0000256" key="5">
    <source>
        <dbReference type="ARBA" id="ARBA00023065"/>
    </source>
</evidence>
<feature type="transmembrane region" description="Helical" evidence="7">
    <location>
        <begin position="59"/>
        <end position="77"/>
    </location>
</feature>
<keyword evidence="5" id="KW-0406">Ion transport</keyword>
<dbReference type="HOGENOM" id="CLU_005126_10_0_1"/>
<feature type="transmembrane region" description="Helical" evidence="7">
    <location>
        <begin position="122"/>
        <end position="144"/>
    </location>
</feature>
<dbReference type="OrthoDB" id="2687058at2759"/>
<accession>B8MIE1</accession>
<keyword evidence="4 7" id="KW-1133">Transmembrane helix</keyword>
<dbReference type="GeneID" id="8099912"/>
<keyword evidence="3 7" id="KW-0812">Transmembrane</keyword>
<dbReference type="PhylomeDB" id="B8MIE1"/>
<evidence type="ECO:0000256" key="6">
    <source>
        <dbReference type="ARBA" id="ARBA00023136"/>
    </source>
</evidence>
<dbReference type="InParanoid" id="B8MIE1"/>
<dbReference type="InterPro" id="IPR038770">
    <property type="entry name" value="Na+/solute_symporter_sf"/>
</dbReference>
<gene>
    <name evidence="9" type="ORF">TSTA_041040</name>
</gene>
<dbReference type="FunCoup" id="B8MIE1">
    <property type="interactions" value="183"/>
</dbReference>
<dbReference type="PANTHER" id="PTHR32468">
    <property type="entry name" value="CATION/H + ANTIPORTER"/>
    <property type="match status" value="1"/>
</dbReference>
<feature type="transmembrane region" description="Helical" evidence="7">
    <location>
        <begin position="226"/>
        <end position="250"/>
    </location>
</feature>
<organism evidence="9 10">
    <name type="scientific">Talaromyces stipitatus (strain ATCC 10500 / CBS 375.48 / QM 6759 / NRRL 1006)</name>
    <name type="common">Penicillium stipitatum</name>
    <dbReference type="NCBI Taxonomy" id="441959"/>
    <lineage>
        <taxon>Eukaryota</taxon>
        <taxon>Fungi</taxon>
        <taxon>Dikarya</taxon>
        <taxon>Ascomycota</taxon>
        <taxon>Pezizomycotina</taxon>
        <taxon>Eurotiomycetes</taxon>
        <taxon>Eurotiomycetidae</taxon>
        <taxon>Eurotiales</taxon>
        <taxon>Trichocomaceae</taxon>
        <taxon>Talaromyces</taxon>
        <taxon>Talaromyces sect. Talaromyces</taxon>
    </lineage>
</organism>
<feature type="domain" description="Cation/H+ exchanger transmembrane" evidence="8">
    <location>
        <begin position="40"/>
        <end position="427"/>
    </location>
</feature>
<keyword evidence="6 7" id="KW-0472">Membrane</keyword>
<evidence type="ECO:0000256" key="7">
    <source>
        <dbReference type="SAM" id="Phobius"/>
    </source>
</evidence>
<dbReference type="Pfam" id="PF00999">
    <property type="entry name" value="Na_H_Exchanger"/>
    <property type="match status" value="1"/>
</dbReference>
<proteinExistence type="predicted"/>
<feature type="transmembrane region" description="Helical" evidence="7">
    <location>
        <begin position="379"/>
        <end position="398"/>
    </location>
</feature>